<dbReference type="Pfam" id="PF01557">
    <property type="entry name" value="FAA_hydrolase"/>
    <property type="match status" value="1"/>
</dbReference>
<dbReference type="STRING" id="234267.Acid_7863"/>
<feature type="domain" description="Fumarylacetoacetase-like C-terminal" evidence="3">
    <location>
        <begin position="56"/>
        <end position="251"/>
    </location>
</feature>
<dbReference type="GO" id="GO:0046872">
    <property type="term" value="F:metal ion binding"/>
    <property type="evidence" value="ECO:0007669"/>
    <property type="project" value="UniProtKB-KW"/>
</dbReference>
<dbReference type="InterPro" id="IPR036663">
    <property type="entry name" value="Fumarylacetoacetase_C_sf"/>
</dbReference>
<gene>
    <name evidence="5" type="ordered locus">Acid_7863</name>
</gene>
<comment type="similarity">
    <text evidence="1">Belongs to the FAH family.</text>
</comment>
<feature type="domain" description="Rv2993c-like N-terminal" evidence="4">
    <location>
        <begin position="3"/>
        <end position="51"/>
    </location>
</feature>
<evidence type="ECO:0000259" key="3">
    <source>
        <dbReference type="Pfam" id="PF01557"/>
    </source>
</evidence>
<accession>Q01NL2</accession>
<dbReference type="GO" id="GO:0016787">
    <property type="term" value="F:hydrolase activity"/>
    <property type="evidence" value="ECO:0007669"/>
    <property type="project" value="UniProtKB-KW"/>
</dbReference>
<dbReference type="SUPFAM" id="SSF56529">
    <property type="entry name" value="FAH"/>
    <property type="match status" value="1"/>
</dbReference>
<dbReference type="eggNOG" id="COG0179">
    <property type="taxonomic scope" value="Bacteria"/>
</dbReference>
<dbReference type="EMBL" id="CP000473">
    <property type="protein sequence ID" value="ABJ88758.1"/>
    <property type="molecule type" value="Genomic_DNA"/>
</dbReference>
<evidence type="ECO:0000313" key="5">
    <source>
        <dbReference type="EMBL" id="ABJ88758.1"/>
    </source>
</evidence>
<dbReference type="InterPro" id="IPR051121">
    <property type="entry name" value="FAH"/>
</dbReference>
<evidence type="ECO:0000259" key="4">
    <source>
        <dbReference type="Pfam" id="PF10370"/>
    </source>
</evidence>
<sequence length="252" mass="27247">MTKFIRYRTASGVSYGTLEGDTVHEIQGGLFDAHTPTGATLKLSDVKLLYPCEAGKILAVGLNYKSHLGSRPQPAHPEMFYKPISALQNPGDPIELPRDATDVHSEGEMVVVVGGYLRNASVDEAADAVFGVTCGNDVSDRSWQHGEKKDLQWWRAKGSDTFAPLGPAIVSGVDYGKLLLQTRINGETVQKQFTSDLIFDIPTVLSWISGWVTLFPGDLVYTGTPGNTRKMSPGDLVEVELEGVGVLSNPVN</sequence>
<dbReference type="Gene3D" id="2.30.30.370">
    <property type="entry name" value="FAH"/>
    <property type="match status" value="1"/>
</dbReference>
<dbReference type="PANTHER" id="PTHR42796">
    <property type="entry name" value="FUMARYLACETOACETATE HYDROLASE DOMAIN-CONTAINING PROTEIN 2A-RELATED"/>
    <property type="match status" value="1"/>
</dbReference>
<evidence type="ECO:0000256" key="1">
    <source>
        <dbReference type="ARBA" id="ARBA00010211"/>
    </source>
</evidence>
<dbReference type="PANTHER" id="PTHR42796:SF4">
    <property type="entry name" value="FUMARYLACETOACETATE HYDROLASE DOMAIN-CONTAINING PROTEIN 2A"/>
    <property type="match status" value="1"/>
</dbReference>
<dbReference type="GO" id="GO:0044281">
    <property type="term" value="P:small molecule metabolic process"/>
    <property type="evidence" value="ECO:0007669"/>
    <property type="project" value="UniProtKB-ARBA"/>
</dbReference>
<dbReference type="Gene3D" id="3.90.850.10">
    <property type="entry name" value="Fumarylacetoacetase-like, C-terminal domain"/>
    <property type="match status" value="1"/>
</dbReference>
<keyword evidence="2" id="KW-0479">Metal-binding</keyword>
<name>Q01NL2_SOLUE</name>
<dbReference type="InterPro" id="IPR011234">
    <property type="entry name" value="Fumarylacetoacetase-like_C"/>
</dbReference>
<organism evidence="5">
    <name type="scientific">Solibacter usitatus (strain Ellin6076)</name>
    <dbReference type="NCBI Taxonomy" id="234267"/>
    <lineage>
        <taxon>Bacteria</taxon>
        <taxon>Pseudomonadati</taxon>
        <taxon>Acidobacteriota</taxon>
        <taxon>Terriglobia</taxon>
        <taxon>Bryobacterales</taxon>
        <taxon>Solibacteraceae</taxon>
        <taxon>Candidatus Solibacter</taxon>
    </lineage>
</organism>
<dbReference type="InterPro" id="IPR018833">
    <property type="entry name" value="Rv2993c-like_N"/>
</dbReference>
<protein>
    <submittedName>
        <fullName evidence="5">Fumarylacetoacetate (FAA) hydrolase</fullName>
    </submittedName>
</protein>
<evidence type="ECO:0000256" key="2">
    <source>
        <dbReference type="ARBA" id="ARBA00022723"/>
    </source>
</evidence>
<dbReference type="Pfam" id="PF10370">
    <property type="entry name" value="Rv2993c-like_N"/>
    <property type="match status" value="1"/>
</dbReference>
<dbReference type="KEGG" id="sus:Acid_7863"/>
<dbReference type="InParanoid" id="Q01NL2"/>
<reference evidence="5" key="1">
    <citation type="submission" date="2006-10" db="EMBL/GenBank/DDBJ databases">
        <title>Complete sequence of Solibacter usitatus Ellin6076.</title>
        <authorList>
            <consortium name="US DOE Joint Genome Institute"/>
            <person name="Copeland A."/>
            <person name="Lucas S."/>
            <person name="Lapidus A."/>
            <person name="Barry K."/>
            <person name="Detter J.C."/>
            <person name="Glavina del Rio T."/>
            <person name="Hammon N."/>
            <person name="Israni S."/>
            <person name="Dalin E."/>
            <person name="Tice H."/>
            <person name="Pitluck S."/>
            <person name="Thompson L.S."/>
            <person name="Brettin T."/>
            <person name="Bruce D."/>
            <person name="Han C."/>
            <person name="Tapia R."/>
            <person name="Gilna P."/>
            <person name="Schmutz J."/>
            <person name="Larimer F."/>
            <person name="Land M."/>
            <person name="Hauser L."/>
            <person name="Kyrpides N."/>
            <person name="Mikhailova N."/>
            <person name="Janssen P.H."/>
            <person name="Kuske C.R."/>
            <person name="Richardson P."/>
        </authorList>
    </citation>
    <scope>NUCLEOTIDE SEQUENCE</scope>
    <source>
        <strain evidence="5">Ellin6076</strain>
    </source>
</reference>
<dbReference type="AlphaFoldDB" id="Q01NL2"/>
<proteinExistence type="inferred from homology"/>
<dbReference type="OrthoDB" id="9805307at2"/>
<keyword evidence="5" id="KW-0378">Hydrolase</keyword>
<dbReference type="HOGENOM" id="CLU_028458_4_2_0"/>